<dbReference type="SUPFAM" id="SSF53335">
    <property type="entry name" value="S-adenosyl-L-methionine-dependent methyltransferases"/>
    <property type="match status" value="1"/>
</dbReference>
<dbReference type="AlphaFoldDB" id="A0A0F9JT28"/>
<protein>
    <recommendedName>
        <fullName evidence="2">Methyltransferase domain-containing protein</fullName>
    </recommendedName>
</protein>
<sequence length="234" mass="27803">MKYPDYQTYEKLYANYLDEDKMHKLLNYIPLKDYKDKVAIDICAGSGRITLELFKRGVSEIEMVEQERAMIIPEWFNREFRYKEQMSIIYWSIEEYLQTFKDLKDEDSAFLDIAVCQQSINYWLNKKTAKGLAHIMLKDGIFIFNTFNSKPSLCPTPKQYHITGKDGNEEHFTELSWIVDDTIIHHVQTRTGMEPHVTSFKWMSQDYIFSCLGEYFLVSCQNFGKSVYYKCVRK</sequence>
<dbReference type="EMBL" id="LAZR01009376">
    <property type="protein sequence ID" value="KKM72979.1"/>
    <property type="molecule type" value="Genomic_DNA"/>
</dbReference>
<dbReference type="Gene3D" id="3.40.50.150">
    <property type="entry name" value="Vaccinia Virus protein VP39"/>
    <property type="match status" value="1"/>
</dbReference>
<organism evidence="1">
    <name type="scientific">marine sediment metagenome</name>
    <dbReference type="NCBI Taxonomy" id="412755"/>
    <lineage>
        <taxon>unclassified sequences</taxon>
        <taxon>metagenomes</taxon>
        <taxon>ecological metagenomes</taxon>
    </lineage>
</organism>
<reference evidence="1" key="1">
    <citation type="journal article" date="2015" name="Nature">
        <title>Complex archaea that bridge the gap between prokaryotes and eukaryotes.</title>
        <authorList>
            <person name="Spang A."/>
            <person name="Saw J.H."/>
            <person name="Jorgensen S.L."/>
            <person name="Zaremba-Niedzwiedzka K."/>
            <person name="Martijn J."/>
            <person name="Lind A.E."/>
            <person name="van Eijk R."/>
            <person name="Schleper C."/>
            <person name="Guy L."/>
            <person name="Ettema T.J."/>
        </authorList>
    </citation>
    <scope>NUCLEOTIDE SEQUENCE</scope>
</reference>
<evidence type="ECO:0000313" key="1">
    <source>
        <dbReference type="EMBL" id="KKM72979.1"/>
    </source>
</evidence>
<dbReference type="InterPro" id="IPR029063">
    <property type="entry name" value="SAM-dependent_MTases_sf"/>
</dbReference>
<gene>
    <name evidence="1" type="ORF">LCGC14_1415090</name>
</gene>
<name>A0A0F9JT28_9ZZZZ</name>
<evidence type="ECO:0008006" key="2">
    <source>
        <dbReference type="Google" id="ProtNLM"/>
    </source>
</evidence>
<proteinExistence type="predicted"/>
<comment type="caution">
    <text evidence="1">The sequence shown here is derived from an EMBL/GenBank/DDBJ whole genome shotgun (WGS) entry which is preliminary data.</text>
</comment>
<accession>A0A0F9JT28</accession>